<dbReference type="KEGG" id="trb:HB776_22380"/>
<dbReference type="InterPro" id="IPR011852">
    <property type="entry name" value="TRAP_TAXI"/>
</dbReference>
<sequence>MDRSIGPSDTSHPERRARGQKKSLLLTLAAGLAIFSLAAFALQFYLKPTVYRLAVGPLGSEDEKLVQALADTFTKEGKAFRLKPIVTSGASESLSLFADGKADLAIGRGDLDMPKDAEMVAIVRRDFAVLWALSSTTQKSRKPAVKSLEELPGRTVGIIGRTEANRNLFNRVLKASGVDPDKVKLKQFATNQLEELSKDMSIDVVLAVGPMNSKITLSALEATARTRGQPRFLPIDVSEAIAANNPVYSSEEIPGSVFNAKPAWPEDKVETIGVSHLLVAKKALSESNVAALSRQIFSARHSLGRDIPSAAQIRKPDSETDTALPLHSGTAAYVDGNEKTFLDRYSDYIWFSLLALSGIGSAIAWLRKFFMRDEWEGVDALCDKFAALTTKAREAEEAHVLFDLNDEADALMDETVEGYNDGAIDEEDLSILNLMIQRFYHAAAIRQRWLDNNANGEKRVRVV</sequence>
<dbReference type="AlphaFoldDB" id="A0A7G6U3Q8"/>
<reference evidence="3" key="1">
    <citation type="journal article" date="2020" name="Mol. Plant Microbe">
        <title>Rhizobial microsymbionts of the narrowly endemic Oxytropis species growing in Kamchatka are characterized by significant genetic diversity and possess a set of genes that are associated with T3SS and T6SS secretion systems and can affect the development of symbiosis.</title>
        <authorList>
            <person name="Safronova V."/>
            <person name="Guro P."/>
            <person name="Sazanova A."/>
            <person name="Kuznetsova I."/>
            <person name="Belimov A."/>
            <person name="Yakubov V."/>
            <person name="Chirak E."/>
            <person name="Afonin A."/>
            <person name="Gogolev Y."/>
            <person name="Andronov E."/>
            <person name="Tikhonovich I."/>
        </authorList>
    </citation>
    <scope>NUCLEOTIDE SEQUENCE [LARGE SCALE GENOMIC DNA]</scope>
    <source>
        <strain evidence="3">581</strain>
    </source>
</reference>
<keyword evidence="1" id="KW-0472">Membrane</keyword>
<feature type="transmembrane region" description="Helical" evidence="1">
    <location>
        <begin position="24"/>
        <end position="46"/>
    </location>
</feature>
<protein>
    <submittedName>
        <fullName evidence="2">ABC transporter substrate-binding protein</fullName>
    </submittedName>
</protein>
<dbReference type="EMBL" id="CP050292">
    <property type="protein sequence ID" value="QND73640.1"/>
    <property type="molecule type" value="Genomic_DNA"/>
</dbReference>
<keyword evidence="1" id="KW-1133">Transmembrane helix</keyword>
<keyword evidence="1" id="KW-0812">Transmembrane</keyword>
<dbReference type="PANTHER" id="PTHR42941">
    <property type="entry name" value="SLL1037 PROTEIN"/>
    <property type="match status" value="1"/>
</dbReference>
<evidence type="ECO:0000256" key="1">
    <source>
        <dbReference type="SAM" id="Phobius"/>
    </source>
</evidence>
<organism evidence="2 3">
    <name type="scientific">Tardiphaga robiniae</name>
    <dbReference type="NCBI Taxonomy" id="943830"/>
    <lineage>
        <taxon>Bacteria</taxon>
        <taxon>Pseudomonadati</taxon>
        <taxon>Pseudomonadota</taxon>
        <taxon>Alphaproteobacteria</taxon>
        <taxon>Hyphomicrobiales</taxon>
        <taxon>Nitrobacteraceae</taxon>
        <taxon>Tardiphaga</taxon>
    </lineage>
</organism>
<accession>A0A7G6U3Q8</accession>
<gene>
    <name evidence="2" type="ORF">HB776_22380</name>
</gene>
<evidence type="ECO:0000313" key="3">
    <source>
        <dbReference type="Proteomes" id="UP000515291"/>
    </source>
</evidence>
<dbReference type="Proteomes" id="UP000515291">
    <property type="component" value="Chromosome"/>
</dbReference>
<dbReference type="PANTHER" id="PTHR42941:SF1">
    <property type="entry name" value="SLL1037 PROTEIN"/>
    <property type="match status" value="1"/>
</dbReference>
<dbReference type="RefSeq" id="WP_184512313.1">
    <property type="nucleotide sequence ID" value="NZ_CP050292.1"/>
</dbReference>
<dbReference type="Gene3D" id="3.40.190.10">
    <property type="entry name" value="Periplasmic binding protein-like II"/>
    <property type="match status" value="2"/>
</dbReference>
<evidence type="ECO:0000313" key="2">
    <source>
        <dbReference type="EMBL" id="QND73640.1"/>
    </source>
</evidence>
<name>A0A7G6U3Q8_9BRAD</name>
<proteinExistence type="predicted"/>
<dbReference type="SUPFAM" id="SSF53850">
    <property type="entry name" value="Periplasmic binding protein-like II"/>
    <property type="match status" value="1"/>
</dbReference>
<dbReference type="Pfam" id="PF16868">
    <property type="entry name" value="NMT1_3"/>
    <property type="match status" value="1"/>
</dbReference>